<dbReference type="AlphaFoldDB" id="A0A2S7KB60"/>
<dbReference type="GO" id="GO:0030272">
    <property type="term" value="F:5-formyltetrahydrofolate cyclo-ligase activity"/>
    <property type="evidence" value="ECO:0007669"/>
    <property type="project" value="UniProtKB-EC"/>
</dbReference>
<keyword evidence="5" id="KW-0436">Ligase</keyword>
<dbReference type="EMBL" id="PJCH01000001">
    <property type="protein sequence ID" value="PQA89742.1"/>
    <property type="molecule type" value="Genomic_DNA"/>
</dbReference>
<dbReference type="PANTHER" id="PTHR23407:SF1">
    <property type="entry name" value="5-FORMYLTETRAHYDROFOLATE CYCLO-LIGASE"/>
    <property type="match status" value="1"/>
</dbReference>
<name>A0A2S7KB60_9PROT</name>
<keyword evidence="2 4" id="KW-0547">Nucleotide-binding</keyword>
<comment type="catalytic activity">
    <reaction evidence="4">
        <text>(6S)-5-formyl-5,6,7,8-tetrahydrofolate + ATP = (6R)-5,10-methenyltetrahydrofolate + ADP + phosphate</text>
        <dbReference type="Rhea" id="RHEA:10488"/>
        <dbReference type="ChEBI" id="CHEBI:30616"/>
        <dbReference type="ChEBI" id="CHEBI:43474"/>
        <dbReference type="ChEBI" id="CHEBI:57455"/>
        <dbReference type="ChEBI" id="CHEBI:57457"/>
        <dbReference type="ChEBI" id="CHEBI:456216"/>
        <dbReference type="EC" id="6.3.3.2"/>
    </reaction>
</comment>
<comment type="cofactor">
    <cofactor evidence="4">
        <name>Mg(2+)</name>
        <dbReference type="ChEBI" id="CHEBI:18420"/>
    </cofactor>
</comment>
<evidence type="ECO:0000256" key="4">
    <source>
        <dbReference type="RuleBase" id="RU361279"/>
    </source>
</evidence>
<evidence type="ECO:0000256" key="3">
    <source>
        <dbReference type="ARBA" id="ARBA00022840"/>
    </source>
</evidence>
<dbReference type="NCBIfam" id="TIGR02727">
    <property type="entry name" value="MTHFS_bact"/>
    <property type="match status" value="1"/>
</dbReference>
<keyword evidence="4" id="KW-0479">Metal-binding</keyword>
<dbReference type="Gene3D" id="3.40.50.10420">
    <property type="entry name" value="NagB/RpiA/CoA transferase-like"/>
    <property type="match status" value="1"/>
</dbReference>
<dbReference type="GO" id="GO:0005524">
    <property type="term" value="F:ATP binding"/>
    <property type="evidence" value="ECO:0007669"/>
    <property type="project" value="UniProtKB-KW"/>
</dbReference>
<dbReference type="GO" id="GO:0009396">
    <property type="term" value="P:folic acid-containing compound biosynthetic process"/>
    <property type="evidence" value="ECO:0007669"/>
    <property type="project" value="TreeGrafter"/>
</dbReference>
<dbReference type="InterPro" id="IPR024185">
    <property type="entry name" value="FTHF_cligase-like_sf"/>
</dbReference>
<reference evidence="5 6" key="1">
    <citation type="submission" date="2017-12" db="EMBL/GenBank/DDBJ databases">
        <authorList>
            <person name="Hurst M.R.H."/>
        </authorList>
    </citation>
    <scope>NUCLEOTIDE SEQUENCE [LARGE SCALE GENOMIC DNA]</scope>
    <source>
        <strain evidence="5 6">SY-3-19</strain>
    </source>
</reference>
<dbReference type="InterPro" id="IPR037171">
    <property type="entry name" value="NagB/RpiA_transferase-like"/>
</dbReference>
<evidence type="ECO:0000256" key="2">
    <source>
        <dbReference type="ARBA" id="ARBA00022741"/>
    </source>
</evidence>
<keyword evidence="3 4" id="KW-0067">ATP-binding</keyword>
<dbReference type="RefSeq" id="WP_104828444.1">
    <property type="nucleotide sequence ID" value="NZ_PJCH01000001.1"/>
</dbReference>
<evidence type="ECO:0000313" key="6">
    <source>
        <dbReference type="Proteomes" id="UP000239504"/>
    </source>
</evidence>
<dbReference type="PANTHER" id="PTHR23407">
    <property type="entry name" value="ATPASE INHIBITOR/5-FORMYLTETRAHYDROFOLATE CYCLO-LIGASE"/>
    <property type="match status" value="1"/>
</dbReference>
<sequence>MSLSTANLTSIANASTQEDYSCEQATSDLQCINDRSAAFNLQEWRQLERRRLIGVRKNLTPRQRAQFTGDISQYLERLLGGATDQTISFCWPFKGEPDLRDLMARLSQRNNSIALPVVEERSQPLIFKSWRPGEALDRGVWNIPVPRAGKTVLPDIVLAPVVGFDPCGFRLGYGGGYFDRTLAAMAHIPIKYGVGYTISKIATIHPQTHDIPMNAVVTESGVMWPQLQQLGMSAPSANLSGLGSRNARRRNCSMRRI</sequence>
<evidence type="ECO:0000313" key="5">
    <source>
        <dbReference type="EMBL" id="PQA89742.1"/>
    </source>
</evidence>
<gene>
    <name evidence="5" type="ORF">CW354_02480</name>
</gene>
<dbReference type="OrthoDB" id="9801938at2"/>
<comment type="similarity">
    <text evidence="1 4">Belongs to the 5-formyltetrahydrofolate cyclo-ligase family.</text>
</comment>
<evidence type="ECO:0000256" key="1">
    <source>
        <dbReference type="ARBA" id="ARBA00010638"/>
    </source>
</evidence>
<proteinExistence type="inferred from homology"/>
<dbReference type="InterPro" id="IPR002698">
    <property type="entry name" value="FTHF_cligase"/>
</dbReference>
<dbReference type="Proteomes" id="UP000239504">
    <property type="component" value="Unassembled WGS sequence"/>
</dbReference>
<dbReference type="SUPFAM" id="SSF100950">
    <property type="entry name" value="NagB/RpiA/CoA transferase-like"/>
    <property type="match status" value="1"/>
</dbReference>
<comment type="caution">
    <text evidence="5">The sequence shown here is derived from an EMBL/GenBank/DDBJ whole genome shotgun (WGS) entry which is preliminary data.</text>
</comment>
<dbReference type="EC" id="6.3.3.2" evidence="4"/>
<dbReference type="Pfam" id="PF01812">
    <property type="entry name" value="5-FTHF_cyc-lig"/>
    <property type="match status" value="1"/>
</dbReference>
<protein>
    <recommendedName>
        <fullName evidence="4">5-formyltetrahydrofolate cyclo-ligase</fullName>
        <ecNumber evidence="4">6.3.3.2</ecNumber>
    </recommendedName>
</protein>
<keyword evidence="6" id="KW-1185">Reference proteome</keyword>
<keyword evidence="4" id="KW-0460">Magnesium</keyword>
<dbReference type="GO" id="GO:0046872">
    <property type="term" value="F:metal ion binding"/>
    <property type="evidence" value="ECO:0007669"/>
    <property type="project" value="UniProtKB-KW"/>
</dbReference>
<organism evidence="5 6">
    <name type="scientific">Hyphococcus luteus</name>
    <dbReference type="NCBI Taxonomy" id="2058213"/>
    <lineage>
        <taxon>Bacteria</taxon>
        <taxon>Pseudomonadati</taxon>
        <taxon>Pseudomonadota</taxon>
        <taxon>Alphaproteobacteria</taxon>
        <taxon>Parvularculales</taxon>
        <taxon>Parvularculaceae</taxon>
        <taxon>Hyphococcus</taxon>
    </lineage>
</organism>
<dbReference type="GO" id="GO:0035999">
    <property type="term" value="P:tetrahydrofolate interconversion"/>
    <property type="evidence" value="ECO:0007669"/>
    <property type="project" value="TreeGrafter"/>
</dbReference>
<accession>A0A2S7KB60</accession>